<dbReference type="AlphaFoldDB" id="Q0B4A2"/>
<protein>
    <submittedName>
        <fullName evidence="2">Uncharacterized protein</fullName>
    </submittedName>
</protein>
<feature type="region of interest" description="Disordered" evidence="1">
    <location>
        <begin position="63"/>
        <end position="90"/>
    </location>
</feature>
<accession>Q0B4A2</accession>
<name>Q0B4A2_BURCM</name>
<dbReference type="EMBL" id="CP000441">
    <property type="protein sequence ID" value="ABI91021.1"/>
    <property type="molecule type" value="Genomic_DNA"/>
</dbReference>
<keyword evidence="3" id="KW-1185">Reference proteome</keyword>
<evidence type="ECO:0000313" key="3">
    <source>
        <dbReference type="Proteomes" id="UP000000662"/>
    </source>
</evidence>
<reference evidence="2" key="1">
    <citation type="submission" date="2006-08" db="EMBL/GenBank/DDBJ databases">
        <title>Complete sequence of Chromosome 2 of Burkholderia cepacia AMMD.</title>
        <authorList>
            <consortium name="US DOE Joint Genome Institute"/>
            <person name="Copeland A."/>
            <person name="Lucas S."/>
            <person name="Lapidus A."/>
            <person name="Barry K."/>
            <person name="Detter J.C."/>
            <person name="Glavina del Rio T."/>
            <person name="Hammon N."/>
            <person name="Israni S."/>
            <person name="Pitluck S."/>
            <person name="Bruce D."/>
            <person name="Chain P."/>
            <person name="Malfatti S."/>
            <person name="Shin M."/>
            <person name="Vergez L."/>
            <person name="Schmutz J."/>
            <person name="Larimer F."/>
            <person name="Land M."/>
            <person name="Hauser L."/>
            <person name="Kyrpides N."/>
            <person name="Kim E."/>
            <person name="Parke J."/>
            <person name="Coenye T."/>
            <person name="Konstantinidis K."/>
            <person name="Ramette A."/>
            <person name="Tiedje J."/>
            <person name="Richardson P."/>
        </authorList>
    </citation>
    <scope>NUCLEOTIDE SEQUENCE</scope>
    <source>
        <strain evidence="2">AMMD</strain>
    </source>
</reference>
<gene>
    <name evidence="2" type="ordered locus">Bamb_5474</name>
</gene>
<organism evidence="2 3">
    <name type="scientific">Burkholderia ambifaria (strain ATCC BAA-244 / DSM 16087 / CCUG 44356 / LMG 19182 / AMMD)</name>
    <name type="common">Burkholderia cepacia (strain AMMD)</name>
    <dbReference type="NCBI Taxonomy" id="339670"/>
    <lineage>
        <taxon>Bacteria</taxon>
        <taxon>Pseudomonadati</taxon>
        <taxon>Pseudomonadota</taxon>
        <taxon>Betaproteobacteria</taxon>
        <taxon>Burkholderiales</taxon>
        <taxon>Burkholderiaceae</taxon>
        <taxon>Burkholderia</taxon>
        <taxon>Burkholderia cepacia complex</taxon>
    </lineage>
</organism>
<evidence type="ECO:0000256" key="1">
    <source>
        <dbReference type="SAM" id="MobiDB-lite"/>
    </source>
</evidence>
<sequence length="90" mass="9667">MTRPHRVAPISGAPRRAPRTLAAHGACHGDSRSVASVSRVAQGDTRAMSRRFAAGCVRGASPGRAYRRKADSQMNQKLRPRPRPRAPLAG</sequence>
<dbReference type="Proteomes" id="UP000000662">
    <property type="component" value="Chromosome 2"/>
</dbReference>
<dbReference type="KEGG" id="bam:Bamb_5474"/>
<feature type="region of interest" description="Disordered" evidence="1">
    <location>
        <begin position="1"/>
        <end position="28"/>
    </location>
</feature>
<evidence type="ECO:0000313" key="2">
    <source>
        <dbReference type="EMBL" id="ABI91021.1"/>
    </source>
</evidence>
<proteinExistence type="predicted"/>